<keyword evidence="6" id="KW-0472">Membrane</keyword>
<keyword evidence="3" id="KW-0732">Signal</keyword>
<keyword evidence="5" id="KW-0325">Glycoprotein</keyword>
<dbReference type="InterPro" id="IPR029058">
    <property type="entry name" value="AB_hydrolase_fold"/>
</dbReference>
<feature type="transmembrane region" description="Helical" evidence="6">
    <location>
        <begin position="618"/>
        <end position="637"/>
    </location>
</feature>
<reference evidence="7" key="1">
    <citation type="submission" date="2022-03" db="EMBL/GenBank/DDBJ databases">
        <authorList>
            <person name="Lindestad O."/>
        </authorList>
    </citation>
    <scope>NUCLEOTIDE SEQUENCE</scope>
</reference>
<gene>
    <name evidence="7" type="primary">jg10452</name>
    <name evidence="7" type="ORF">PAEG_LOCUS12872</name>
</gene>
<dbReference type="AlphaFoldDB" id="A0A8S4RD25"/>
<comment type="similarity">
    <text evidence="1">Belongs to the peptidase S28 family.</text>
</comment>
<keyword evidence="6" id="KW-1133">Transmembrane helix</keyword>
<organism evidence="7 8">
    <name type="scientific">Pararge aegeria aegeria</name>
    <dbReference type="NCBI Taxonomy" id="348720"/>
    <lineage>
        <taxon>Eukaryota</taxon>
        <taxon>Metazoa</taxon>
        <taxon>Ecdysozoa</taxon>
        <taxon>Arthropoda</taxon>
        <taxon>Hexapoda</taxon>
        <taxon>Insecta</taxon>
        <taxon>Pterygota</taxon>
        <taxon>Neoptera</taxon>
        <taxon>Endopterygota</taxon>
        <taxon>Lepidoptera</taxon>
        <taxon>Glossata</taxon>
        <taxon>Ditrysia</taxon>
        <taxon>Papilionoidea</taxon>
        <taxon>Nymphalidae</taxon>
        <taxon>Satyrinae</taxon>
        <taxon>Satyrini</taxon>
        <taxon>Parargina</taxon>
        <taxon>Pararge</taxon>
    </lineage>
</organism>
<protein>
    <submittedName>
        <fullName evidence="7">Jg10452 protein</fullName>
    </submittedName>
</protein>
<evidence type="ECO:0000256" key="3">
    <source>
        <dbReference type="ARBA" id="ARBA00022729"/>
    </source>
</evidence>
<keyword evidence="8" id="KW-1185">Reference proteome</keyword>
<accession>A0A8S4RD25</accession>
<dbReference type="Proteomes" id="UP000838756">
    <property type="component" value="Unassembled WGS sequence"/>
</dbReference>
<evidence type="ECO:0000256" key="4">
    <source>
        <dbReference type="ARBA" id="ARBA00022801"/>
    </source>
</evidence>
<evidence type="ECO:0000256" key="5">
    <source>
        <dbReference type="ARBA" id="ARBA00023180"/>
    </source>
</evidence>
<keyword evidence="2" id="KW-0645">Protease</keyword>
<dbReference type="Pfam" id="PF05577">
    <property type="entry name" value="Peptidase_S28"/>
    <property type="match status" value="2"/>
</dbReference>
<dbReference type="PANTHER" id="PTHR11010:SF5">
    <property type="entry name" value="RE36938P-RELATED"/>
    <property type="match status" value="1"/>
</dbReference>
<keyword evidence="6" id="KW-0812">Transmembrane</keyword>
<dbReference type="EMBL" id="CAKXAJ010025115">
    <property type="protein sequence ID" value="CAH2235200.1"/>
    <property type="molecule type" value="Genomic_DNA"/>
</dbReference>
<dbReference type="Gene3D" id="3.40.50.1820">
    <property type="entry name" value="alpha/beta hydrolase"/>
    <property type="match status" value="2"/>
</dbReference>
<dbReference type="SUPFAM" id="SSF53474">
    <property type="entry name" value="alpha/beta-Hydrolases"/>
    <property type="match status" value="1"/>
</dbReference>
<dbReference type="GO" id="GO:0008239">
    <property type="term" value="F:dipeptidyl-peptidase activity"/>
    <property type="evidence" value="ECO:0007669"/>
    <property type="project" value="TreeGrafter"/>
</dbReference>
<evidence type="ECO:0000256" key="6">
    <source>
        <dbReference type="SAM" id="Phobius"/>
    </source>
</evidence>
<dbReference type="GO" id="GO:0070008">
    <property type="term" value="F:serine-type exopeptidase activity"/>
    <property type="evidence" value="ECO:0007669"/>
    <property type="project" value="InterPro"/>
</dbReference>
<keyword evidence="4" id="KW-0378">Hydrolase</keyword>
<comment type="caution">
    <text evidence="7">The sequence shown here is derived from an EMBL/GenBank/DDBJ whole genome shotgun (WGS) entry which is preliminary data.</text>
</comment>
<evidence type="ECO:0000313" key="7">
    <source>
        <dbReference type="EMBL" id="CAH2235200.1"/>
    </source>
</evidence>
<sequence length="638" mass="71160">MWWIICTLPVVLALRDIEPPAPSPVTRNTPVEGWLTARLNQFDASNTETFQMRYLYNDEFANSSNIVIFVGGEWAISSGWVTGGLAYELADMLQAGLFYTEHRYYGQTRPTNETSVPDLRYLNVDQALGDLAQFIQHVQSDSFDNGRYRKGRVALVGCSYAGSMATWMRLAHPHLVTAALSDSGPLHAQEDFPEYLEVITEALRAQGSEACVSSIEAAMRSVTDMLNTTTEVDRVGRLFNTCGALQASSPLDLATFFWFGITETFASLVQYAKPGDIATACSRITNSSIIYKSLESFYLERDENGAACFKITFSVRLWTYQTCVEYGWYQTTTSSRQPFLSAVPLEYFHQMCADFFPNLFDTELLRSGVARTNNMFAGLSHLPDHVISVSGGHDPWSPMAPNATHATPLAPVYVVPGVSHCRAIRSDQTLASSRRAPALLCSLTLEYNLRCLYKSLESFYLERDENGAACFKITFSVRLWTYQTCVEYGWYQTTTSSRQPFLSAVPLEYFHQMCADFFPNLFDTELLRSGVARTNNMFAGLSHLPDHVISVSGGHDPWSPMAPNATHATPLAPVYVVPGVSHCRAIRPTNNSETEELEATKHKILSQMYALMTDARAAAHHLVLSPVLLVWFVFSLVV</sequence>
<dbReference type="GO" id="GO:0006508">
    <property type="term" value="P:proteolysis"/>
    <property type="evidence" value="ECO:0007669"/>
    <property type="project" value="UniProtKB-KW"/>
</dbReference>
<dbReference type="InterPro" id="IPR008758">
    <property type="entry name" value="Peptidase_S28"/>
</dbReference>
<dbReference type="OrthoDB" id="1735038at2759"/>
<proteinExistence type="inferred from homology"/>
<dbReference type="PANTHER" id="PTHR11010">
    <property type="entry name" value="PROTEASE S28 PRO-X CARBOXYPEPTIDASE-RELATED"/>
    <property type="match status" value="1"/>
</dbReference>
<name>A0A8S4RD25_9NEOP</name>
<dbReference type="Gene3D" id="1.20.120.980">
    <property type="entry name" value="Serine carboxypeptidase S28, SKS domain"/>
    <property type="match status" value="2"/>
</dbReference>
<dbReference type="InterPro" id="IPR042269">
    <property type="entry name" value="Ser_carbopepase_S28_SKS"/>
</dbReference>
<evidence type="ECO:0000256" key="2">
    <source>
        <dbReference type="ARBA" id="ARBA00022670"/>
    </source>
</evidence>
<evidence type="ECO:0000256" key="1">
    <source>
        <dbReference type="ARBA" id="ARBA00011079"/>
    </source>
</evidence>
<evidence type="ECO:0000313" key="8">
    <source>
        <dbReference type="Proteomes" id="UP000838756"/>
    </source>
</evidence>